<name>A0ABY5S7Z8_9BACL</name>
<reference evidence="1" key="1">
    <citation type="submission" date="2022-01" db="EMBL/GenBank/DDBJ databases">
        <title>Paenibacillus spongiae sp. nov., isolated from marine sponge.</title>
        <authorList>
            <person name="Li Z."/>
            <person name="Zhang M."/>
        </authorList>
    </citation>
    <scope>NUCLEOTIDE SEQUENCE</scope>
    <source>
        <strain evidence="1">PHS-Z3</strain>
    </source>
</reference>
<evidence type="ECO:0000313" key="1">
    <source>
        <dbReference type="EMBL" id="UVI30032.1"/>
    </source>
</evidence>
<proteinExistence type="predicted"/>
<dbReference type="Proteomes" id="UP001057877">
    <property type="component" value="Chromosome"/>
</dbReference>
<protein>
    <recommendedName>
        <fullName evidence="3">IstB-like ATP-binding protein domain-containing protein</fullName>
    </recommendedName>
</protein>
<dbReference type="RefSeq" id="WP_258386102.1">
    <property type="nucleotide sequence ID" value="NZ_CP091430.1"/>
</dbReference>
<evidence type="ECO:0008006" key="3">
    <source>
        <dbReference type="Google" id="ProtNLM"/>
    </source>
</evidence>
<sequence length="49" mass="5647">MLDPENILTVIERLHHRASIIDSTYMGEAVRTLVWTALFLLKRSSHTIP</sequence>
<evidence type="ECO:0000313" key="2">
    <source>
        <dbReference type="Proteomes" id="UP001057877"/>
    </source>
</evidence>
<organism evidence="1 2">
    <name type="scientific">Paenibacillus spongiae</name>
    <dbReference type="NCBI Taxonomy" id="2909671"/>
    <lineage>
        <taxon>Bacteria</taxon>
        <taxon>Bacillati</taxon>
        <taxon>Bacillota</taxon>
        <taxon>Bacilli</taxon>
        <taxon>Bacillales</taxon>
        <taxon>Paenibacillaceae</taxon>
        <taxon>Paenibacillus</taxon>
    </lineage>
</organism>
<keyword evidence="2" id="KW-1185">Reference proteome</keyword>
<dbReference type="EMBL" id="CP091430">
    <property type="protein sequence ID" value="UVI30032.1"/>
    <property type="molecule type" value="Genomic_DNA"/>
</dbReference>
<gene>
    <name evidence="1" type="ORF">L1F29_32410</name>
</gene>
<accession>A0ABY5S7Z8</accession>